<evidence type="ECO:0000313" key="2">
    <source>
        <dbReference type="EMBL" id="ARE87172.1"/>
    </source>
</evidence>
<dbReference type="Proteomes" id="UP000192478">
    <property type="component" value="Chromosome"/>
</dbReference>
<dbReference type="EMBL" id="CP017603">
    <property type="protein sequence ID" value="AOY76735.1"/>
    <property type="molecule type" value="Genomic_DNA"/>
</dbReference>
<proteinExistence type="predicted"/>
<evidence type="ECO:0000313" key="4">
    <source>
        <dbReference type="Proteomes" id="UP000192478"/>
    </source>
</evidence>
<dbReference type="AlphaFoldDB" id="A0AAC9RK72"/>
<evidence type="ECO:0000313" key="1">
    <source>
        <dbReference type="EMBL" id="AOY76735.1"/>
    </source>
</evidence>
<accession>A0AAC9RK72</accession>
<dbReference type="KEGG" id="cfm:BJL90_13175"/>
<sequence length="271" mass="31400">MIFCKITMREPDENSGQYYKAFYNIYSFMQLSNLAFHSLLESASNNDIKEFIDEHNGRITNNDDRICVHLLGMGIDARGLYDKGDKSNVFTNVFDTLSKKGLSFKYTLEFFLNLQEFILIYALFEDNIKAIIGNPKATQSGLMRELEQFIVKKNKLTIFTDKISEMTGSTIEAYNEIKSLWTYFTIIRNLYAHSAGIVTDRVLGDLEKIKNEIGDFCNKKNFLLLNIMADNDEDVLNFLLEKEQLYVITDCQLNFFRSFIVYILEALDITI</sequence>
<reference evidence="2 4" key="2">
    <citation type="submission" date="2017-03" db="EMBL/GenBank/DDBJ databases">
        <title>Complete sequence of Clostridium formicaceticum DSM 92.</title>
        <authorList>
            <person name="Poehlein A."/>
            <person name="Karl M."/>
            <person name="Bengelsdorf F.R."/>
            <person name="Duerre P."/>
            <person name="Daniel R."/>
        </authorList>
    </citation>
    <scope>NUCLEOTIDE SEQUENCE [LARGE SCALE GENOMIC DNA]</scope>
    <source>
        <strain evidence="2 4">DSM 92</strain>
    </source>
</reference>
<dbReference type="RefSeq" id="WP_070968834.1">
    <property type="nucleotide sequence ID" value="NZ_CP020559.1"/>
</dbReference>
<dbReference type="EMBL" id="CP020559">
    <property type="protein sequence ID" value="ARE87172.1"/>
    <property type="molecule type" value="Genomic_DNA"/>
</dbReference>
<organism evidence="2 4">
    <name type="scientific">Clostridium formicaceticum</name>
    <dbReference type="NCBI Taxonomy" id="1497"/>
    <lineage>
        <taxon>Bacteria</taxon>
        <taxon>Bacillati</taxon>
        <taxon>Bacillota</taxon>
        <taxon>Clostridia</taxon>
        <taxon>Eubacteriales</taxon>
        <taxon>Clostridiaceae</taxon>
        <taxon>Clostridium</taxon>
    </lineage>
</organism>
<dbReference type="Proteomes" id="UP000177894">
    <property type="component" value="Chromosome"/>
</dbReference>
<gene>
    <name evidence="1" type="ORF">BJL90_13175</name>
    <name evidence="2" type="ORF">CLFO_15600</name>
</gene>
<keyword evidence="3" id="KW-1185">Reference proteome</keyword>
<name>A0AAC9RK72_9CLOT</name>
<protein>
    <submittedName>
        <fullName evidence="2">Uncharacterized protein</fullName>
    </submittedName>
</protein>
<evidence type="ECO:0000313" key="3">
    <source>
        <dbReference type="Proteomes" id="UP000177894"/>
    </source>
</evidence>
<reference evidence="1 3" key="1">
    <citation type="submission" date="2016-10" db="EMBL/GenBank/DDBJ databases">
        <title>Complete Genome Sequence of Acetogen Clostridium formicoaceticum ATCC 27076.</title>
        <authorList>
            <person name="Bao T."/>
            <person name="Cheng C."/>
            <person name="Zhao J."/>
            <person name="Yang S.-T."/>
            <person name="Wang J."/>
            <person name="Wang M."/>
        </authorList>
    </citation>
    <scope>NUCLEOTIDE SEQUENCE [LARGE SCALE GENOMIC DNA]</scope>
    <source>
        <strain evidence="1 3">ATCC 27076</strain>
    </source>
</reference>